<name>A0A2P2LLV3_RHIMU</name>
<accession>A0A2P2LLV3</accession>
<dbReference type="EMBL" id="GGEC01038470">
    <property type="protein sequence ID" value="MBX18954.1"/>
    <property type="molecule type" value="Transcribed_RNA"/>
</dbReference>
<organism evidence="1">
    <name type="scientific">Rhizophora mucronata</name>
    <name type="common">Asiatic mangrove</name>
    <dbReference type="NCBI Taxonomy" id="61149"/>
    <lineage>
        <taxon>Eukaryota</taxon>
        <taxon>Viridiplantae</taxon>
        <taxon>Streptophyta</taxon>
        <taxon>Embryophyta</taxon>
        <taxon>Tracheophyta</taxon>
        <taxon>Spermatophyta</taxon>
        <taxon>Magnoliopsida</taxon>
        <taxon>eudicotyledons</taxon>
        <taxon>Gunneridae</taxon>
        <taxon>Pentapetalae</taxon>
        <taxon>rosids</taxon>
        <taxon>fabids</taxon>
        <taxon>Malpighiales</taxon>
        <taxon>Rhizophoraceae</taxon>
        <taxon>Rhizophora</taxon>
    </lineage>
</organism>
<protein>
    <submittedName>
        <fullName evidence="1">Uncharacterized protein</fullName>
    </submittedName>
</protein>
<dbReference type="AlphaFoldDB" id="A0A2P2LLV3"/>
<reference evidence="1" key="1">
    <citation type="submission" date="2018-02" db="EMBL/GenBank/DDBJ databases">
        <title>Rhizophora mucronata_Transcriptome.</title>
        <authorList>
            <person name="Meera S.P."/>
            <person name="Sreeshan A."/>
            <person name="Augustine A."/>
        </authorList>
    </citation>
    <scope>NUCLEOTIDE SEQUENCE</scope>
    <source>
        <tissue evidence="1">Leaf</tissue>
    </source>
</reference>
<proteinExistence type="predicted"/>
<sequence>MLFARILEKTALSAVCAG</sequence>
<evidence type="ECO:0000313" key="1">
    <source>
        <dbReference type="EMBL" id="MBX18954.1"/>
    </source>
</evidence>